<dbReference type="AlphaFoldDB" id="A0A160TSH6"/>
<dbReference type="InterPro" id="IPR023535">
    <property type="entry name" value="TC-AMP_synthase"/>
</dbReference>
<dbReference type="HAMAP" id="MF_01852">
    <property type="entry name" value="TsaC"/>
    <property type="match status" value="1"/>
</dbReference>
<evidence type="ECO:0000259" key="11">
    <source>
        <dbReference type="PROSITE" id="PS51163"/>
    </source>
</evidence>
<evidence type="ECO:0000256" key="6">
    <source>
        <dbReference type="ARBA" id="ARBA00022694"/>
    </source>
</evidence>
<dbReference type="SUPFAM" id="SSF55821">
    <property type="entry name" value="YrdC/RibB"/>
    <property type="match status" value="1"/>
</dbReference>
<keyword evidence="9" id="KW-0067">ATP-binding</keyword>
<dbReference type="GO" id="GO:0006450">
    <property type="term" value="P:regulation of translational fidelity"/>
    <property type="evidence" value="ECO:0007669"/>
    <property type="project" value="TreeGrafter"/>
</dbReference>
<proteinExistence type="inferred from homology"/>
<dbReference type="PROSITE" id="PS51163">
    <property type="entry name" value="YRDC"/>
    <property type="match status" value="1"/>
</dbReference>
<sequence length="187" mass="20706">MSFRRQIEKAVEVCAAGGIIAYPTEFCFGLGCDPLNETAVRRILTLKHRSWTKGLIVIADDVRRLGRLIDCSDSSSLTAPLASWPGPHTWLLPALTATPRWLRGQYDTLAVRLTDHPLAMVLCRQSRSAIVSTSANRKNQPPLRTARQVRFEFGDDIDWIIDGPVGRANSPSEIRDARTGQLVRGGN</sequence>
<evidence type="ECO:0000256" key="8">
    <source>
        <dbReference type="ARBA" id="ARBA00022741"/>
    </source>
</evidence>
<dbReference type="GO" id="GO:0000049">
    <property type="term" value="F:tRNA binding"/>
    <property type="evidence" value="ECO:0007669"/>
    <property type="project" value="TreeGrafter"/>
</dbReference>
<feature type="domain" description="YrdC-like" evidence="11">
    <location>
        <begin position="4"/>
        <end position="187"/>
    </location>
</feature>
<dbReference type="Gene3D" id="3.90.870.10">
    <property type="entry name" value="DHBP synthase"/>
    <property type="match status" value="1"/>
</dbReference>
<dbReference type="InterPro" id="IPR017945">
    <property type="entry name" value="DHBP_synth_RibB-like_a/b_dom"/>
</dbReference>
<dbReference type="Pfam" id="PF01300">
    <property type="entry name" value="Sua5_yciO_yrdC"/>
    <property type="match status" value="1"/>
</dbReference>
<protein>
    <recommendedName>
        <fullName evidence="3">L-threonylcarbamoyladenylate synthase</fullName>
        <ecNumber evidence="3">2.7.7.87</ecNumber>
    </recommendedName>
</protein>
<keyword evidence="8" id="KW-0547">Nucleotide-binding</keyword>
<dbReference type="InterPro" id="IPR006070">
    <property type="entry name" value="Sua5-like_dom"/>
</dbReference>
<dbReference type="PANTHER" id="PTHR17490:SF18">
    <property type="entry name" value="THREONYLCARBAMOYL-AMP SYNTHASE"/>
    <property type="match status" value="1"/>
</dbReference>
<dbReference type="GO" id="GO:0005737">
    <property type="term" value="C:cytoplasm"/>
    <property type="evidence" value="ECO:0007669"/>
    <property type="project" value="UniProtKB-SubCell"/>
</dbReference>
<keyword evidence="4" id="KW-0963">Cytoplasm</keyword>
<dbReference type="GO" id="GO:0003725">
    <property type="term" value="F:double-stranded RNA binding"/>
    <property type="evidence" value="ECO:0007669"/>
    <property type="project" value="InterPro"/>
</dbReference>
<accession>A0A160TSH6</accession>
<evidence type="ECO:0000256" key="4">
    <source>
        <dbReference type="ARBA" id="ARBA00022490"/>
    </source>
</evidence>
<evidence type="ECO:0000256" key="3">
    <source>
        <dbReference type="ARBA" id="ARBA00012584"/>
    </source>
</evidence>
<keyword evidence="7" id="KW-0548">Nucleotidyltransferase</keyword>
<keyword evidence="5" id="KW-0808">Transferase</keyword>
<evidence type="ECO:0000256" key="9">
    <source>
        <dbReference type="ARBA" id="ARBA00022840"/>
    </source>
</evidence>
<comment type="subcellular location">
    <subcellularLocation>
        <location evidence="1">Cytoplasm</location>
    </subcellularLocation>
</comment>
<evidence type="ECO:0000256" key="10">
    <source>
        <dbReference type="ARBA" id="ARBA00048366"/>
    </source>
</evidence>
<dbReference type="InterPro" id="IPR050156">
    <property type="entry name" value="TC-AMP_synthase_SUA5"/>
</dbReference>
<evidence type="ECO:0000313" key="12">
    <source>
        <dbReference type="EMBL" id="CUS53354.1"/>
    </source>
</evidence>
<dbReference type="EMBL" id="CZRL01000097">
    <property type="protein sequence ID" value="CUS53354.1"/>
    <property type="molecule type" value="Genomic_DNA"/>
</dbReference>
<dbReference type="EC" id="2.7.7.87" evidence="3"/>
<evidence type="ECO:0000256" key="5">
    <source>
        <dbReference type="ARBA" id="ARBA00022679"/>
    </source>
</evidence>
<keyword evidence="6" id="KW-0819">tRNA processing</keyword>
<dbReference type="GO" id="GO:0061710">
    <property type="term" value="F:L-threonylcarbamoyladenylate synthase"/>
    <property type="evidence" value="ECO:0007669"/>
    <property type="project" value="UniProtKB-EC"/>
</dbReference>
<dbReference type="GO" id="GO:0005524">
    <property type="term" value="F:ATP binding"/>
    <property type="evidence" value="ECO:0007669"/>
    <property type="project" value="UniProtKB-KW"/>
</dbReference>
<dbReference type="PANTHER" id="PTHR17490">
    <property type="entry name" value="SUA5"/>
    <property type="match status" value="1"/>
</dbReference>
<reference evidence="12" key="1">
    <citation type="submission" date="2015-10" db="EMBL/GenBank/DDBJ databases">
        <authorList>
            <person name="Gilbert D.G."/>
        </authorList>
    </citation>
    <scope>NUCLEOTIDE SEQUENCE</scope>
</reference>
<dbReference type="GO" id="GO:0002949">
    <property type="term" value="P:tRNA threonylcarbamoyladenosine modification"/>
    <property type="evidence" value="ECO:0007669"/>
    <property type="project" value="InterPro"/>
</dbReference>
<evidence type="ECO:0000256" key="7">
    <source>
        <dbReference type="ARBA" id="ARBA00022695"/>
    </source>
</evidence>
<evidence type="ECO:0000256" key="1">
    <source>
        <dbReference type="ARBA" id="ARBA00004496"/>
    </source>
</evidence>
<comment type="similarity">
    <text evidence="2">Belongs to the SUA5 family.</text>
</comment>
<name>A0A160TSH6_9ZZZZ</name>
<comment type="catalytic activity">
    <reaction evidence="10">
        <text>L-threonine + hydrogencarbonate + ATP = L-threonylcarbamoyladenylate + diphosphate + H2O</text>
        <dbReference type="Rhea" id="RHEA:36407"/>
        <dbReference type="ChEBI" id="CHEBI:15377"/>
        <dbReference type="ChEBI" id="CHEBI:17544"/>
        <dbReference type="ChEBI" id="CHEBI:30616"/>
        <dbReference type="ChEBI" id="CHEBI:33019"/>
        <dbReference type="ChEBI" id="CHEBI:57926"/>
        <dbReference type="ChEBI" id="CHEBI:73682"/>
        <dbReference type="EC" id="2.7.7.87"/>
    </reaction>
</comment>
<evidence type="ECO:0000256" key="2">
    <source>
        <dbReference type="ARBA" id="ARBA00007663"/>
    </source>
</evidence>
<gene>
    <name evidence="12" type="ORF">MGWOODY_XGa1390</name>
</gene>
<organism evidence="12">
    <name type="scientific">hydrothermal vent metagenome</name>
    <dbReference type="NCBI Taxonomy" id="652676"/>
    <lineage>
        <taxon>unclassified sequences</taxon>
        <taxon>metagenomes</taxon>
        <taxon>ecological metagenomes</taxon>
    </lineage>
</organism>